<proteinExistence type="predicted"/>
<name>A0A267DLU7_9PLAT</name>
<keyword evidence="3" id="KW-1185">Reference proteome</keyword>
<evidence type="ECO:0000313" key="3">
    <source>
        <dbReference type="Proteomes" id="UP000215902"/>
    </source>
</evidence>
<reference evidence="2 3" key="1">
    <citation type="submission" date="2017-06" db="EMBL/GenBank/DDBJ databases">
        <title>A platform for efficient transgenesis in Macrostomum lignano, a flatworm model organism for stem cell research.</title>
        <authorList>
            <person name="Berezikov E."/>
        </authorList>
    </citation>
    <scope>NUCLEOTIDE SEQUENCE [LARGE SCALE GENOMIC DNA]</scope>
    <source>
        <strain evidence="2">DV1</strain>
        <tissue evidence="2">Whole organism</tissue>
    </source>
</reference>
<evidence type="ECO:0000313" key="2">
    <source>
        <dbReference type="EMBL" id="PAA49667.1"/>
    </source>
</evidence>
<protein>
    <submittedName>
        <fullName evidence="2">Uncharacterized protein</fullName>
    </submittedName>
</protein>
<evidence type="ECO:0000256" key="1">
    <source>
        <dbReference type="SAM" id="SignalP"/>
    </source>
</evidence>
<organism evidence="2 3">
    <name type="scientific">Macrostomum lignano</name>
    <dbReference type="NCBI Taxonomy" id="282301"/>
    <lineage>
        <taxon>Eukaryota</taxon>
        <taxon>Metazoa</taxon>
        <taxon>Spiralia</taxon>
        <taxon>Lophotrochozoa</taxon>
        <taxon>Platyhelminthes</taxon>
        <taxon>Rhabditophora</taxon>
        <taxon>Macrostomorpha</taxon>
        <taxon>Macrostomida</taxon>
        <taxon>Macrostomidae</taxon>
        <taxon>Macrostomum</taxon>
    </lineage>
</organism>
<accession>A0A267DLU7</accession>
<dbReference type="Proteomes" id="UP000215902">
    <property type="component" value="Unassembled WGS sequence"/>
</dbReference>
<feature type="signal peptide" evidence="1">
    <location>
        <begin position="1"/>
        <end position="21"/>
    </location>
</feature>
<sequence length="111" mass="12770">MKCVFLILLGLAAFMVQPSEQKVNWGISGHHEDHQLRPEQAGHDVLLREIRRRKRRRLLAQQLGEARPHVQEAERVLVAALVLQPQSAWRPLLLLPLSLNSLSLDYILWVS</sequence>
<dbReference type="EMBL" id="NIVC01003819">
    <property type="protein sequence ID" value="PAA49667.1"/>
    <property type="molecule type" value="Genomic_DNA"/>
</dbReference>
<dbReference type="AlphaFoldDB" id="A0A267DLU7"/>
<keyword evidence="1" id="KW-0732">Signal</keyword>
<comment type="caution">
    <text evidence="2">The sequence shown here is derived from an EMBL/GenBank/DDBJ whole genome shotgun (WGS) entry which is preliminary data.</text>
</comment>
<gene>
    <name evidence="2" type="ORF">BOX15_Mlig017780g2</name>
</gene>
<feature type="chain" id="PRO_5013283707" evidence="1">
    <location>
        <begin position="22"/>
        <end position="111"/>
    </location>
</feature>